<proteinExistence type="inferred from homology"/>
<dbReference type="PANTHER" id="PTHR13903">
    <property type="entry name" value="PIRIN-RELATED"/>
    <property type="match status" value="1"/>
</dbReference>
<feature type="domain" description="Pirin C-terminal" evidence="4">
    <location>
        <begin position="187"/>
        <end position="257"/>
    </location>
</feature>
<organism evidence="5 6">
    <name type="scientific">Pseudonocardia kunmingensis</name>
    <dbReference type="NCBI Taxonomy" id="630975"/>
    <lineage>
        <taxon>Bacteria</taxon>
        <taxon>Bacillati</taxon>
        <taxon>Actinomycetota</taxon>
        <taxon>Actinomycetes</taxon>
        <taxon>Pseudonocardiales</taxon>
        <taxon>Pseudonocardiaceae</taxon>
        <taxon>Pseudonocardia</taxon>
    </lineage>
</organism>
<dbReference type="CDD" id="cd02247">
    <property type="entry name" value="cupin_pirin_C"/>
    <property type="match status" value="1"/>
</dbReference>
<dbReference type="InterPro" id="IPR011051">
    <property type="entry name" value="RmlC_Cupin_sf"/>
</dbReference>
<evidence type="ECO:0008006" key="7">
    <source>
        <dbReference type="Google" id="ProtNLM"/>
    </source>
</evidence>
<evidence type="ECO:0000259" key="4">
    <source>
        <dbReference type="Pfam" id="PF05726"/>
    </source>
</evidence>
<dbReference type="RefSeq" id="WP_142062869.1">
    <property type="nucleotide sequence ID" value="NZ_VFPA01000006.1"/>
</dbReference>
<dbReference type="InterPro" id="IPR008778">
    <property type="entry name" value="Pirin_C_dom"/>
</dbReference>
<dbReference type="Pfam" id="PF05726">
    <property type="entry name" value="Pirin_C"/>
    <property type="match status" value="1"/>
</dbReference>
<dbReference type="EMBL" id="VFPA01000006">
    <property type="protein sequence ID" value="TQM03078.1"/>
    <property type="molecule type" value="Genomic_DNA"/>
</dbReference>
<dbReference type="SUPFAM" id="SSF51182">
    <property type="entry name" value="RmlC-like cupins"/>
    <property type="match status" value="1"/>
</dbReference>
<dbReference type="Gene3D" id="2.60.120.10">
    <property type="entry name" value="Jelly Rolls"/>
    <property type="match status" value="1"/>
</dbReference>
<feature type="domain" description="Pirin N-terminal" evidence="3">
    <location>
        <begin position="58"/>
        <end position="131"/>
    </location>
</feature>
<dbReference type="OrthoDB" id="321327at2"/>
<protein>
    <recommendedName>
        <fullName evidence="7">Pirin N-terminal domain-containing protein</fullName>
    </recommendedName>
</protein>
<dbReference type="AlphaFoldDB" id="A0A543D1J6"/>
<evidence type="ECO:0000313" key="5">
    <source>
        <dbReference type="EMBL" id="TQM03078.1"/>
    </source>
</evidence>
<dbReference type="PANTHER" id="PTHR13903:SF8">
    <property type="entry name" value="PIRIN"/>
    <property type="match status" value="1"/>
</dbReference>
<reference evidence="5 6" key="1">
    <citation type="submission" date="2019-06" db="EMBL/GenBank/DDBJ databases">
        <title>Sequencing the genomes of 1000 actinobacteria strains.</title>
        <authorList>
            <person name="Klenk H.-P."/>
        </authorList>
    </citation>
    <scope>NUCLEOTIDE SEQUENCE [LARGE SCALE GENOMIC DNA]</scope>
    <source>
        <strain evidence="5 6">DSM 45301</strain>
    </source>
</reference>
<evidence type="ECO:0000256" key="2">
    <source>
        <dbReference type="RuleBase" id="RU003457"/>
    </source>
</evidence>
<dbReference type="InterPro" id="IPR014710">
    <property type="entry name" value="RmlC-like_jellyroll"/>
</dbReference>
<sequence>MATDGAPAGREAGGRVVLAGRGVDRVEDGLHTGPDAEVDDRWVHVTATARTDPFRVLTEDRFSTHGFGTHAHHGIETATVVLDGALAHADSTGGAGVLHAGDAQWMTAGRGIEHREVAAPGRHVHMLQLWVDLPAGLRDAAPGHQELRSADRPRFTRPGAVVDVVAGTVDGVVGPARPVSAVQLVLVTLDPGAALALPVPPAHRAFALVVAGEAAVGDDRPVGLRQTAWSEPGIAGHLALRGGPAGARLVVASGPPAAASAAP</sequence>
<accession>A0A543D1J6</accession>
<dbReference type="InterPro" id="IPR003829">
    <property type="entry name" value="Pirin_N_dom"/>
</dbReference>
<dbReference type="InterPro" id="IPR012093">
    <property type="entry name" value="Pirin"/>
</dbReference>
<comment type="caution">
    <text evidence="5">The sequence shown here is derived from an EMBL/GenBank/DDBJ whole genome shotgun (WGS) entry which is preliminary data.</text>
</comment>
<keyword evidence="6" id="KW-1185">Reference proteome</keyword>
<dbReference type="Proteomes" id="UP000315677">
    <property type="component" value="Unassembled WGS sequence"/>
</dbReference>
<name>A0A543D1J6_9PSEU</name>
<evidence type="ECO:0000256" key="1">
    <source>
        <dbReference type="ARBA" id="ARBA00008416"/>
    </source>
</evidence>
<gene>
    <name evidence="5" type="ORF">FB558_7727</name>
</gene>
<evidence type="ECO:0000259" key="3">
    <source>
        <dbReference type="Pfam" id="PF02678"/>
    </source>
</evidence>
<dbReference type="Pfam" id="PF02678">
    <property type="entry name" value="Pirin"/>
    <property type="match status" value="1"/>
</dbReference>
<comment type="similarity">
    <text evidence="1 2">Belongs to the pirin family.</text>
</comment>
<evidence type="ECO:0000313" key="6">
    <source>
        <dbReference type="Proteomes" id="UP000315677"/>
    </source>
</evidence>